<protein>
    <submittedName>
        <fullName evidence="1">Uncharacterized protein</fullName>
    </submittedName>
</protein>
<gene>
    <name evidence="1" type="ORF">P7V44_08070</name>
</gene>
<proteinExistence type="predicted"/>
<dbReference type="EMBL" id="JARRYG010000006">
    <property type="protein sequence ID" value="MDG4696195.1"/>
    <property type="molecule type" value="Genomic_DNA"/>
</dbReference>
<name>A0AA42FNH8_9GAMM</name>
<accession>A0AA42FNH8</accession>
<sequence length="67" mass="8156">MLKQLFRFLIGDKFIPLNKLNKIDFERISDFESIDWRVGVIRNGGLYKRDWLKLKDNEKKELKSNRK</sequence>
<evidence type="ECO:0000313" key="2">
    <source>
        <dbReference type="Proteomes" id="UP001156701"/>
    </source>
</evidence>
<evidence type="ECO:0000313" key="1">
    <source>
        <dbReference type="EMBL" id="MDG4696195.1"/>
    </source>
</evidence>
<reference evidence="1" key="1">
    <citation type="submission" date="2023-03" db="EMBL/GenBank/DDBJ databases">
        <title>a new species belonging to Providencia genus.</title>
        <authorList>
            <person name="Yang W."/>
            <person name="Hu F."/>
            <person name="Shen S."/>
            <person name="Ding L."/>
            <person name="Yin D."/>
        </authorList>
    </citation>
    <scope>NUCLEOTIDE SEQUENCE</scope>
    <source>
        <strain evidence="1">CRE-3FA-0001</strain>
    </source>
</reference>
<dbReference type="AlphaFoldDB" id="A0AA42FNH8"/>
<comment type="caution">
    <text evidence="1">The sequence shown here is derived from an EMBL/GenBank/DDBJ whole genome shotgun (WGS) entry which is preliminary data.</text>
</comment>
<organism evidence="1 2">
    <name type="scientific">Providencia huashanensis</name>
    <dbReference type="NCBI Taxonomy" id="3037798"/>
    <lineage>
        <taxon>Bacteria</taxon>
        <taxon>Pseudomonadati</taxon>
        <taxon>Pseudomonadota</taxon>
        <taxon>Gammaproteobacteria</taxon>
        <taxon>Enterobacterales</taxon>
        <taxon>Morganellaceae</taxon>
        <taxon>Providencia</taxon>
    </lineage>
</organism>
<dbReference type="RefSeq" id="WP_071547954.1">
    <property type="nucleotide sequence ID" value="NZ_JARRYG010000006.1"/>
</dbReference>
<dbReference type="Proteomes" id="UP001156701">
    <property type="component" value="Unassembled WGS sequence"/>
</dbReference>